<name>A0A1C4GVD8_9GAMM</name>
<reference evidence="2 3" key="1">
    <citation type="submission" date="2016-08" db="EMBL/GenBank/DDBJ databases">
        <authorList>
            <person name="Seilhamer J.J."/>
        </authorList>
    </citation>
    <scope>NUCLEOTIDE SEQUENCE [LARGE SCALE GENOMIC DNA]</scope>
    <source>
        <strain evidence="2 3">ANC 4874</strain>
    </source>
</reference>
<feature type="transmembrane region" description="Helical" evidence="1">
    <location>
        <begin position="6"/>
        <end position="24"/>
    </location>
</feature>
<evidence type="ECO:0000256" key="1">
    <source>
        <dbReference type="SAM" id="Phobius"/>
    </source>
</evidence>
<sequence length="216" mass="25418">MEFINPIAAIIALIVAIFSIPKTLHAIGEHKRKKFKDELENFTEYFEKFYRVDTDKYPRLLRDKAAQNISRSIDMSSDLLHHLIDLHENDLANFDRTTEQYYWGSRFIDIRKQDNKIIYSKKRRVSKLISRIYYFLYAIFLIFAIVIFTGKFHFWNIQWLDGLIGFSFIIFSISALRKGDDMKEALKFLATITNAEITQATTNSLVQHNDQVDMAS</sequence>
<dbReference type="OrthoDB" id="6695132at2"/>
<dbReference type="SUPFAM" id="SSF81665">
    <property type="entry name" value="Calcium ATPase, transmembrane domain M"/>
    <property type="match status" value="1"/>
</dbReference>
<keyword evidence="1" id="KW-1133">Transmembrane helix</keyword>
<evidence type="ECO:0000313" key="3">
    <source>
        <dbReference type="Proteomes" id="UP000243661"/>
    </source>
</evidence>
<protein>
    <submittedName>
        <fullName evidence="2">Uncharacterized protein</fullName>
    </submittedName>
</protein>
<proteinExistence type="predicted"/>
<dbReference type="GO" id="GO:0022857">
    <property type="term" value="F:transmembrane transporter activity"/>
    <property type="evidence" value="ECO:0007669"/>
    <property type="project" value="UniProtKB-ARBA"/>
</dbReference>
<organism evidence="2 3">
    <name type="scientific">Acinetobacter albensis</name>
    <dbReference type="NCBI Taxonomy" id="1673609"/>
    <lineage>
        <taxon>Bacteria</taxon>
        <taxon>Pseudomonadati</taxon>
        <taxon>Pseudomonadota</taxon>
        <taxon>Gammaproteobacteria</taxon>
        <taxon>Moraxellales</taxon>
        <taxon>Moraxellaceae</taxon>
        <taxon>Acinetobacter</taxon>
    </lineage>
</organism>
<evidence type="ECO:0000313" key="2">
    <source>
        <dbReference type="EMBL" id="SCC71825.1"/>
    </source>
</evidence>
<feature type="transmembrane region" description="Helical" evidence="1">
    <location>
        <begin position="132"/>
        <end position="150"/>
    </location>
</feature>
<accession>A0A1C4GVD8</accession>
<gene>
    <name evidence="2" type="ORF">GA0116959_10645</name>
</gene>
<feature type="transmembrane region" description="Helical" evidence="1">
    <location>
        <begin position="156"/>
        <end position="176"/>
    </location>
</feature>
<keyword evidence="1" id="KW-0812">Transmembrane</keyword>
<dbReference type="RefSeq" id="WP_092719395.1">
    <property type="nucleotide sequence ID" value="NZ_FMBK01000006.1"/>
</dbReference>
<dbReference type="AlphaFoldDB" id="A0A1C4GVD8"/>
<dbReference type="Proteomes" id="UP000243661">
    <property type="component" value="Unassembled WGS sequence"/>
</dbReference>
<dbReference type="EMBL" id="FMBK01000006">
    <property type="protein sequence ID" value="SCC71825.1"/>
    <property type="molecule type" value="Genomic_DNA"/>
</dbReference>
<keyword evidence="1" id="KW-0472">Membrane</keyword>
<dbReference type="InterPro" id="IPR023298">
    <property type="entry name" value="ATPase_P-typ_TM_dom_sf"/>
</dbReference>